<evidence type="ECO:0000313" key="1">
    <source>
        <dbReference type="EMBL" id="CAG8519181.1"/>
    </source>
</evidence>
<reference evidence="1" key="1">
    <citation type="submission" date="2021-06" db="EMBL/GenBank/DDBJ databases">
        <authorList>
            <person name="Kallberg Y."/>
            <person name="Tangrot J."/>
            <person name="Rosling A."/>
        </authorList>
    </citation>
    <scope>NUCLEOTIDE SEQUENCE</scope>
    <source>
        <strain evidence="1">IN212</strain>
    </source>
</reference>
<keyword evidence="2" id="KW-1185">Reference proteome</keyword>
<dbReference type="EMBL" id="CAJVPZ010002775">
    <property type="protein sequence ID" value="CAG8519181.1"/>
    <property type="molecule type" value="Genomic_DNA"/>
</dbReference>
<name>A0A9N9F9T0_9GLOM</name>
<accession>A0A9N9F9T0</accession>
<comment type="caution">
    <text evidence="1">The sequence shown here is derived from an EMBL/GenBank/DDBJ whole genome shotgun (WGS) entry which is preliminary data.</text>
</comment>
<proteinExistence type="predicted"/>
<protein>
    <submittedName>
        <fullName evidence="1">13511_t:CDS:1</fullName>
    </submittedName>
</protein>
<gene>
    <name evidence="1" type="ORF">RFULGI_LOCUS3268</name>
</gene>
<dbReference type="Proteomes" id="UP000789396">
    <property type="component" value="Unassembled WGS sequence"/>
</dbReference>
<feature type="non-terminal residue" evidence="1">
    <location>
        <position position="153"/>
    </location>
</feature>
<dbReference type="AlphaFoldDB" id="A0A9N9F9T0"/>
<organism evidence="1 2">
    <name type="scientific">Racocetra fulgida</name>
    <dbReference type="NCBI Taxonomy" id="60492"/>
    <lineage>
        <taxon>Eukaryota</taxon>
        <taxon>Fungi</taxon>
        <taxon>Fungi incertae sedis</taxon>
        <taxon>Mucoromycota</taxon>
        <taxon>Glomeromycotina</taxon>
        <taxon>Glomeromycetes</taxon>
        <taxon>Diversisporales</taxon>
        <taxon>Gigasporaceae</taxon>
        <taxon>Racocetra</taxon>
    </lineage>
</organism>
<sequence length="153" mass="17482">LTHKTTRYQHKLKNKLLKKKELKSELSEERLILASNEEVEDMIFSNVTSIDDAILIDDATSTDNATLTDDTTSIDDLTSNTEFNDNSNLPRKTHCKYLQQIQKLENANALSKTNKKKLELQLEATTISGLYQQSSDIFENQESNKFPLNNYPV</sequence>
<evidence type="ECO:0000313" key="2">
    <source>
        <dbReference type="Proteomes" id="UP000789396"/>
    </source>
</evidence>
<dbReference type="OrthoDB" id="10589802at2759"/>